<keyword evidence="2" id="KW-1185">Reference proteome</keyword>
<sequence>MDPTTIVFPSYTPVNNKKTLQHNCNVNEAQLLEKLYSAEQIIFTEDFINTLFKIYDAEEFNISNFILFQELVNCNLFMDFLKNETEDKNKQYEKVFNIYFNALAHTRLNVNAIIFKNKICTLLKMTIKLPSYRSGISLKNINVNIATSYKPIDTNQITARCDIISVIKEGFFNSLNASNVETFNFSPHISNVVVQGPLLKNILNSTISMQNQLIQSGRSYGVKLEPFIEDAKKKFEL</sequence>
<reference evidence="1" key="1">
    <citation type="journal article" date="2019" name="Sci. Rep.">
        <title>The first clawed lobster virus Homarus gammarus nudivirus (HgNV n. sp.) expands the diversity of the Nudiviridae.</title>
        <authorList>
            <person name="Holt C.C."/>
            <person name="Stone M."/>
            <person name="Bass D."/>
            <person name="Bateman K.S."/>
            <person name="van Aerle R."/>
            <person name="Daniels C.L."/>
            <person name="van der Giezen M."/>
            <person name="Ross S.H."/>
            <person name="Hooper C."/>
            <person name="Stentiford G.D."/>
        </authorList>
    </citation>
    <scope>NUCLEOTIDE SEQUENCE</scope>
    <source>
        <strain evidence="1">52S104HLG2</strain>
    </source>
</reference>
<accession>A0A411HBA8</accession>
<evidence type="ECO:0000313" key="2">
    <source>
        <dbReference type="Proteomes" id="UP000682645"/>
    </source>
</evidence>
<protein>
    <submittedName>
        <fullName evidence="1">Uncharacterized protein</fullName>
    </submittedName>
</protein>
<gene>
    <name evidence="1" type="ORF">HgNV_096</name>
</gene>
<dbReference type="EMBL" id="MK439999">
    <property type="protein sequence ID" value="QBB28701.1"/>
    <property type="molecule type" value="Genomic_DNA"/>
</dbReference>
<organism evidence="1 2">
    <name type="scientific">Homarus gammarus nudivirus</name>
    <dbReference type="NCBI Taxonomy" id="2509616"/>
    <lineage>
        <taxon>Viruses</taxon>
        <taxon>Viruses incertae sedis</taxon>
        <taxon>Naldaviricetes</taxon>
        <taxon>Lefavirales</taxon>
        <taxon>Nudiviridae</taxon>
        <taxon>Gammanudivirus</taxon>
        <taxon>Gammanudivirus hogammari</taxon>
    </lineage>
</organism>
<dbReference type="Proteomes" id="UP000682645">
    <property type="component" value="Segment"/>
</dbReference>
<proteinExistence type="predicted"/>
<name>A0A411HBA8_9VIRU</name>
<evidence type="ECO:0000313" key="1">
    <source>
        <dbReference type="EMBL" id="QBB28701.1"/>
    </source>
</evidence>